<feature type="region of interest" description="Disordered" evidence="1">
    <location>
        <begin position="36"/>
        <end position="73"/>
    </location>
</feature>
<dbReference type="KEGG" id="aex:Astex_0062"/>
<dbReference type="Proteomes" id="UP000001492">
    <property type="component" value="Chromosome 1"/>
</dbReference>
<proteinExistence type="predicted"/>
<sequence length="204" mass="22944">MRIAQRLLVALGLLWLAACDAGPSTVLSDEKGEAQAAQVAPVEAPARRTRPSEAPPPVQADAPAKREDSDAMRLPVGPKVEITSTRYGDWPLWSSNRKYSAYQNATHHYEKHGAEVGARSYEEWLSMVHGFIHAPPEGVETLTRNNGDTLFYDSRRNVFAVMTRNGAPRTLFRPSDGARYWRKQKQIEAERRTIRRDNFDPSVD</sequence>
<dbReference type="AlphaFoldDB" id="E8RN03"/>
<evidence type="ECO:0008006" key="5">
    <source>
        <dbReference type="Google" id="ProtNLM"/>
    </source>
</evidence>
<gene>
    <name evidence="3" type="ordered locus">Astex_0062</name>
</gene>
<dbReference type="OrthoDB" id="9813146at2"/>
<reference evidence="4" key="1">
    <citation type="submission" date="2010-12" db="EMBL/GenBank/DDBJ databases">
        <title>Complete sequence of chromosome 1 of Asticcacaulis excentricus CB 48.</title>
        <authorList>
            <consortium name="US DOE Joint Genome Institute"/>
            <person name="Lucas S."/>
            <person name="Copeland A."/>
            <person name="Lapidus A."/>
            <person name="Cheng J.-F."/>
            <person name="Bruce D."/>
            <person name="Goodwin L."/>
            <person name="Pitluck S."/>
            <person name="Teshima H."/>
            <person name="Davenport K."/>
            <person name="Detter J.C."/>
            <person name="Han C."/>
            <person name="Tapia R."/>
            <person name="Land M."/>
            <person name="Hauser L."/>
            <person name="Jeffries C."/>
            <person name="Kyrpides N."/>
            <person name="Ivanova N."/>
            <person name="Ovchinnikova G."/>
            <person name="Brun Y.V."/>
            <person name="Woyke T."/>
        </authorList>
    </citation>
    <scope>NUCLEOTIDE SEQUENCE [LARGE SCALE GENOMIC DNA]</scope>
    <source>
        <strain evidence="4">ATCC 15261 / DSM 4724 / KCTC 12464 / NCIMB 9791 / VKM B-1370 / CB 48</strain>
    </source>
</reference>
<protein>
    <recommendedName>
        <fullName evidence="5">Lipoprotein</fullName>
    </recommendedName>
</protein>
<feature type="signal peptide" evidence="2">
    <location>
        <begin position="1"/>
        <end position="21"/>
    </location>
</feature>
<dbReference type="RefSeq" id="WP_013477600.1">
    <property type="nucleotide sequence ID" value="NC_014816.1"/>
</dbReference>
<evidence type="ECO:0000256" key="1">
    <source>
        <dbReference type="SAM" id="MobiDB-lite"/>
    </source>
</evidence>
<name>E8RN03_ASTEC</name>
<dbReference type="PROSITE" id="PS51257">
    <property type="entry name" value="PROKAR_LIPOPROTEIN"/>
    <property type="match status" value="1"/>
</dbReference>
<evidence type="ECO:0000313" key="4">
    <source>
        <dbReference type="Proteomes" id="UP000001492"/>
    </source>
</evidence>
<dbReference type="eggNOG" id="COG5529">
    <property type="taxonomic scope" value="Bacteria"/>
</dbReference>
<dbReference type="EMBL" id="CP002395">
    <property type="protein sequence ID" value="ADU11766.1"/>
    <property type="molecule type" value="Genomic_DNA"/>
</dbReference>
<organism evidence="3 4">
    <name type="scientific">Asticcacaulis excentricus (strain ATCC 15261 / DSM 4724 / KCTC 12464 / NCIMB 9791 / VKM B-1370 / CB 48)</name>
    <dbReference type="NCBI Taxonomy" id="573065"/>
    <lineage>
        <taxon>Bacteria</taxon>
        <taxon>Pseudomonadati</taxon>
        <taxon>Pseudomonadota</taxon>
        <taxon>Alphaproteobacteria</taxon>
        <taxon>Caulobacterales</taxon>
        <taxon>Caulobacteraceae</taxon>
        <taxon>Asticcacaulis</taxon>
    </lineage>
</organism>
<accession>E8RN03</accession>
<dbReference type="STRING" id="573065.Astex_0062"/>
<evidence type="ECO:0000313" key="3">
    <source>
        <dbReference type="EMBL" id="ADU11766.1"/>
    </source>
</evidence>
<dbReference type="HOGENOM" id="CLU_122302_0_0_5"/>
<feature type="chain" id="PRO_5003226608" description="Lipoprotein" evidence="2">
    <location>
        <begin position="22"/>
        <end position="204"/>
    </location>
</feature>
<keyword evidence="2" id="KW-0732">Signal</keyword>
<keyword evidence="4" id="KW-1185">Reference proteome</keyword>
<evidence type="ECO:0000256" key="2">
    <source>
        <dbReference type="SAM" id="SignalP"/>
    </source>
</evidence>